<name>A0ABZ1LBS3_9ACTN</name>
<evidence type="ECO:0000313" key="2">
    <source>
        <dbReference type="Proteomes" id="UP001622594"/>
    </source>
</evidence>
<gene>
    <name evidence="1" type="ORF">OG814_22795</name>
</gene>
<keyword evidence="2" id="KW-1185">Reference proteome</keyword>
<protein>
    <submittedName>
        <fullName evidence="1">Uncharacterized protein</fullName>
    </submittedName>
</protein>
<sequence>MGTQTYYDCFTSLTVGTRAWWNVHFEDADKRYFAIPQINGSQTIRATVSVKRVYVDTALAD</sequence>
<proteinExistence type="predicted"/>
<dbReference type="RefSeq" id="WP_371636206.1">
    <property type="nucleotide sequence ID" value="NZ_CP108062.1"/>
</dbReference>
<dbReference type="EMBL" id="CP108188">
    <property type="protein sequence ID" value="WTR71907.1"/>
    <property type="molecule type" value="Genomic_DNA"/>
</dbReference>
<dbReference type="Proteomes" id="UP001622594">
    <property type="component" value="Chromosome"/>
</dbReference>
<reference evidence="1 2" key="1">
    <citation type="submission" date="2022-10" db="EMBL/GenBank/DDBJ databases">
        <title>The complete genomes of actinobacterial strains from the NBC collection.</title>
        <authorList>
            <person name="Joergensen T.S."/>
            <person name="Alvarez Arevalo M."/>
            <person name="Sterndorff E.B."/>
            <person name="Faurdal D."/>
            <person name="Vuksanovic O."/>
            <person name="Mourched A.-S."/>
            <person name="Charusanti P."/>
            <person name="Shaw S."/>
            <person name="Blin K."/>
            <person name="Weber T."/>
        </authorList>
    </citation>
    <scope>NUCLEOTIDE SEQUENCE [LARGE SCALE GENOMIC DNA]</scope>
    <source>
        <strain evidence="1 2">NBC_00123</strain>
    </source>
</reference>
<evidence type="ECO:0000313" key="1">
    <source>
        <dbReference type="EMBL" id="WTR71907.1"/>
    </source>
</evidence>
<accession>A0ABZ1LBS3</accession>
<organism evidence="1 2">
    <name type="scientific">Streptomyces zaomyceticus</name>
    <dbReference type="NCBI Taxonomy" id="68286"/>
    <lineage>
        <taxon>Bacteria</taxon>
        <taxon>Bacillati</taxon>
        <taxon>Actinomycetota</taxon>
        <taxon>Actinomycetes</taxon>
        <taxon>Kitasatosporales</taxon>
        <taxon>Streptomycetaceae</taxon>
        <taxon>Streptomyces</taxon>
    </lineage>
</organism>